<reference evidence="8" key="1">
    <citation type="journal article" date="2020" name="Stud. Mycol.">
        <title>101 Dothideomycetes genomes: a test case for predicting lifestyles and emergence of pathogens.</title>
        <authorList>
            <person name="Haridas S."/>
            <person name="Albert R."/>
            <person name="Binder M."/>
            <person name="Bloem J."/>
            <person name="Labutti K."/>
            <person name="Salamov A."/>
            <person name="Andreopoulos B."/>
            <person name="Baker S."/>
            <person name="Barry K."/>
            <person name="Bills G."/>
            <person name="Bluhm B."/>
            <person name="Cannon C."/>
            <person name="Castanera R."/>
            <person name="Culley D."/>
            <person name="Daum C."/>
            <person name="Ezra D."/>
            <person name="Gonzalez J."/>
            <person name="Henrissat B."/>
            <person name="Kuo A."/>
            <person name="Liang C."/>
            <person name="Lipzen A."/>
            <person name="Lutzoni F."/>
            <person name="Magnuson J."/>
            <person name="Mondo S."/>
            <person name="Nolan M."/>
            <person name="Ohm R."/>
            <person name="Pangilinan J."/>
            <person name="Park H.-J."/>
            <person name="Ramirez L."/>
            <person name="Alfaro M."/>
            <person name="Sun H."/>
            <person name="Tritt A."/>
            <person name="Yoshinaga Y."/>
            <person name="Zwiers L.-H."/>
            <person name="Turgeon B."/>
            <person name="Goodwin S."/>
            <person name="Spatafora J."/>
            <person name="Crous P."/>
            <person name="Grigoriev I."/>
        </authorList>
    </citation>
    <scope>NUCLEOTIDE SEQUENCE</scope>
    <source>
        <strain evidence="8">Tuck. ex Michener</strain>
    </source>
</reference>
<evidence type="ECO:0000256" key="1">
    <source>
        <dbReference type="ARBA" id="ARBA00004173"/>
    </source>
</evidence>
<evidence type="ECO:0000256" key="5">
    <source>
        <dbReference type="ARBA" id="ARBA00023128"/>
    </source>
</evidence>
<accession>A0A6A6GZU7</accession>
<keyword evidence="4" id="KW-0256">Endoplasmic reticulum</keyword>
<comment type="subcellular location">
    <subcellularLocation>
        <location evidence="2">Endoplasmic reticulum</location>
    </subcellularLocation>
    <subcellularLocation>
        <location evidence="3">Membrane</location>
    </subcellularLocation>
    <subcellularLocation>
        <location evidence="1">Mitochondrion</location>
    </subcellularLocation>
</comment>
<dbReference type="GO" id="GO:0005739">
    <property type="term" value="C:mitochondrion"/>
    <property type="evidence" value="ECO:0007669"/>
    <property type="project" value="UniProtKB-SubCell"/>
</dbReference>
<proteinExistence type="predicted"/>
<feature type="region of interest" description="Disordered" evidence="7">
    <location>
        <begin position="1"/>
        <end position="81"/>
    </location>
</feature>
<evidence type="ECO:0008006" key="10">
    <source>
        <dbReference type="Google" id="ProtNLM"/>
    </source>
</evidence>
<keyword evidence="9" id="KW-1185">Reference proteome</keyword>
<organism evidence="8 9">
    <name type="scientific">Viridothelium virens</name>
    <name type="common">Speckled blister lichen</name>
    <name type="synonym">Trypethelium virens</name>
    <dbReference type="NCBI Taxonomy" id="1048519"/>
    <lineage>
        <taxon>Eukaryota</taxon>
        <taxon>Fungi</taxon>
        <taxon>Dikarya</taxon>
        <taxon>Ascomycota</taxon>
        <taxon>Pezizomycotina</taxon>
        <taxon>Dothideomycetes</taxon>
        <taxon>Dothideomycetes incertae sedis</taxon>
        <taxon>Trypetheliales</taxon>
        <taxon>Trypetheliaceae</taxon>
        <taxon>Viridothelium</taxon>
    </lineage>
</organism>
<gene>
    <name evidence="8" type="ORF">EV356DRAFT_490794</name>
</gene>
<evidence type="ECO:0000256" key="3">
    <source>
        <dbReference type="ARBA" id="ARBA00004370"/>
    </source>
</evidence>
<evidence type="ECO:0000256" key="4">
    <source>
        <dbReference type="ARBA" id="ARBA00022824"/>
    </source>
</evidence>
<feature type="compositionally biased region" description="Polar residues" evidence="7">
    <location>
        <begin position="25"/>
        <end position="46"/>
    </location>
</feature>
<dbReference type="InterPro" id="IPR029058">
    <property type="entry name" value="AB_hydrolase_fold"/>
</dbReference>
<dbReference type="GO" id="GO:0005783">
    <property type="term" value="C:endoplasmic reticulum"/>
    <property type="evidence" value="ECO:0007669"/>
    <property type="project" value="UniProtKB-SubCell"/>
</dbReference>
<dbReference type="OrthoDB" id="427518at2759"/>
<keyword evidence="6" id="KW-0472">Membrane</keyword>
<keyword evidence="5" id="KW-0496">Mitochondrion</keyword>
<evidence type="ECO:0000313" key="9">
    <source>
        <dbReference type="Proteomes" id="UP000800092"/>
    </source>
</evidence>
<dbReference type="Proteomes" id="UP000800092">
    <property type="component" value="Unassembled WGS sequence"/>
</dbReference>
<dbReference type="PANTHER" id="PTHR48182">
    <property type="entry name" value="PROTEIN SERAC1"/>
    <property type="match status" value="1"/>
</dbReference>
<protein>
    <recommendedName>
        <fullName evidence="10">DUF676 domain-containing protein</fullName>
    </recommendedName>
</protein>
<evidence type="ECO:0000256" key="7">
    <source>
        <dbReference type="SAM" id="MobiDB-lite"/>
    </source>
</evidence>
<sequence length="359" mass="39356">MRKTLNKIRPFSKHDKSSAPELAPGSSTMTAAALTSPTQTVTTSQEHNVRVPHGSQPTREVASSVPTAQHQPAEPCVAHTDTSNAAEAVDKIGKENHYGIRVLHNPPSAITDIVFVHGLTGSAYTTWLHNGSGVHGPRDLFAQDFPNARIMTFGYDADVVNFWKHAAQDDLSGYARDLLGVLADCKHEIATNRSIVFVAHSLGGLLDNIDKSRFDHIRSLETSTTGICFIGTPHSGSGHADWANTLASVVNIVKPANTDLLGSLQRGSDRLAGVRDSFHNLMEKRKSERLPLAIVCFYEQLPYLKSHIVPKESAIVAGELFYPIHANHVEMTKYSSREDKVYKDVRREIRRLAGAGRQD</sequence>
<dbReference type="GO" id="GO:0016020">
    <property type="term" value="C:membrane"/>
    <property type="evidence" value="ECO:0007669"/>
    <property type="project" value="UniProtKB-SubCell"/>
</dbReference>
<dbReference type="InterPro" id="IPR052374">
    <property type="entry name" value="SERAC1"/>
</dbReference>
<dbReference type="PANTHER" id="PTHR48182:SF2">
    <property type="entry name" value="PROTEIN SERAC1"/>
    <property type="match status" value="1"/>
</dbReference>
<dbReference type="SUPFAM" id="SSF53474">
    <property type="entry name" value="alpha/beta-Hydrolases"/>
    <property type="match status" value="1"/>
</dbReference>
<dbReference type="EMBL" id="ML991831">
    <property type="protein sequence ID" value="KAF2231098.1"/>
    <property type="molecule type" value="Genomic_DNA"/>
</dbReference>
<dbReference type="Gene3D" id="3.40.50.1820">
    <property type="entry name" value="alpha/beta hydrolase"/>
    <property type="match status" value="1"/>
</dbReference>
<evidence type="ECO:0000256" key="6">
    <source>
        <dbReference type="ARBA" id="ARBA00023136"/>
    </source>
</evidence>
<dbReference type="AlphaFoldDB" id="A0A6A6GZU7"/>
<evidence type="ECO:0000256" key="2">
    <source>
        <dbReference type="ARBA" id="ARBA00004240"/>
    </source>
</evidence>
<evidence type="ECO:0000313" key="8">
    <source>
        <dbReference type="EMBL" id="KAF2231098.1"/>
    </source>
</evidence>
<name>A0A6A6GZU7_VIRVR</name>